<dbReference type="EMBL" id="CM042037">
    <property type="protein sequence ID" value="KAI3743600.1"/>
    <property type="molecule type" value="Genomic_DNA"/>
</dbReference>
<keyword evidence="2" id="KW-1185">Reference proteome</keyword>
<evidence type="ECO:0000313" key="1">
    <source>
        <dbReference type="EMBL" id="KAI3743600.1"/>
    </source>
</evidence>
<comment type="caution">
    <text evidence="1">The sequence shown here is derived from an EMBL/GenBank/DDBJ whole genome shotgun (WGS) entry which is preliminary data.</text>
</comment>
<reference evidence="2" key="1">
    <citation type="journal article" date="2022" name="Mol. Ecol. Resour.">
        <title>The genomes of chicory, endive, great burdock and yacon provide insights into Asteraceae palaeo-polyploidization history and plant inulin production.</title>
        <authorList>
            <person name="Fan W."/>
            <person name="Wang S."/>
            <person name="Wang H."/>
            <person name="Wang A."/>
            <person name="Jiang F."/>
            <person name="Liu H."/>
            <person name="Zhao H."/>
            <person name="Xu D."/>
            <person name="Zhang Y."/>
        </authorList>
    </citation>
    <scope>NUCLEOTIDE SEQUENCE [LARGE SCALE GENOMIC DNA]</scope>
    <source>
        <strain evidence="2">cv. Yunnan</strain>
    </source>
</reference>
<sequence>MMVRNSGQVVRTIEKDVNGRLYPTIIFHIQNEENKEEDGTEDEIVRSRSSRRSRAAAIHNWSKQRQRARINQKIKALQKLVPDANKTDKASMLDEVIDYLKKLQAHVQMMKSM</sequence>
<reference evidence="1 2" key="2">
    <citation type="journal article" date="2022" name="Mol. Ecol. Resour.">
        <title>The genomes of chicory, endive, great burdock and yacon provide insights into Asteraceae paleo-polyploidization history and plant inulin production.</title>
        <authorList>
            <person name="Fan W."/>
            <person name="Wang S."/>
            <person name="Wang H."/>
            <person name="Wang A."/>
            <person name="Jiang F."/>
            <person name="Liu H."/>
            <person name="Zhao H."/>
            <person name="Xu D."/>
            <person name="Zhang Y."/>
        </authorList>
    </citation>
    <scope>NUCLEOTIDE SEQUENCE [LARGE SCALE GENOMIC DNA]</scope>
    <source>
        <strain evidence="2">cv. Yunnan</strain>
        <tissue evidence="1">Leaves</tissue>
    </source>
</reference>
<name>A0ACB9DAV3_9ASTR</name>
<gene>
    <name evidence="1" type="ORF">L1987_61310</name>
</gene>
<evidence type="ECO:0000313" key="2">
    <source>
        <dbReference type="Proteomes" id="UP001056120"/>
    </source>
</evidence>
<protein>
    <submittedName>
        <fullName evidence="1">Uncharacterized protein</fullName>
    </submittedName>
</protein>
<organism evidence="1 2">
    <name type="scientific">Smallanthus sonchifolius</name>
    <dbReference type="NCBI Taxonomy" id="185202"/>
    <lineage>
        <taxon>Eukaryota</taxon>
        <taxon>Viridiplantae</taxon>
        <taxon>Streptophyta</taxon>
        <taxon>Embryophyta</taxon>
        <taxon>Tracheophyta</taxon>
        <taxon>Spermatophyta</taxon>
        <taxon>Magnoliopsida</taxon>
        <taxon>eudicotyledons</taxon>
        <taxon>Gunneridae</taxon>
        <taxon>Pentapetalae</taxon>
        <taxon>asterids</taxon>
        <taxon>campanulids</taxon>
        <taxon>Asterales</taxon>
        <taxon>Asteraceae</taxon>
        <taxon>Asteroideae</taxon>
        <taxon>Heliantheae alliance</taxon>
        <taxon>Millerieae</taxon>
        <taxon>Smallanthus</taxon>
    </lineage>
</organism>
<accession>A0ACB9DAV3</accession>
<dbReference type="Proteomes" id="UP001056120">
    <property type="component" value="Linkage Group LG20"/>
</dbReference>
<proteinExistence type="predicted"/>